<accession>A0A0F9NZF3</accession>
<reference evidence="2" key="1">
    <citation type="journal article" date="2015" name="Nature">
        <title>Complex archaea that bridge the gap between prokaryotes and eukaryotes.</title>
        <authorList>
            <person name="Spang A."/>
            <person name="Saw J.H."/>
            <person name="Jorgensen S.L."/>
            <person name="Zaremba-Niedzwiedzka K."/>
            <person name="Martijn J."/>
            <person name="Lind A.E."/>
            <person name="van Eijk R."/>
            <person name="Schleper C."/>
            <person name="Guy L."/>
            <person name="Ettema T.J."/>
        </authorList>
    </citation>
    <scope>NUCLEOTIDE SEQUENCE</scope>
</reference>
<protein>
    <submittedName>
        <fullName evidence="2">Uncharacterized protein</fullName>
    </submittedName>
</protein>
<feature type="region of interest" description="Disordered" evidence="1">
    <location>
        <begin position="1"/>
        <end position="23"/>
    </location>
</feature>
<proteinExistence type="predicted"/>
<evidence type="ECO:0000313" key="2">
    <source>
        <dbReference type="EMBL" id="KKM94220.1"/>
    </source>
</evidence>
<feature type="non-terminal residue" evidence="2">
    <location>
        <position position="23"/>
    </location>
</feature>
<comment type="caution">
    <text evidence="2">The sequence shown here is derived from an EMBL/GenBank/DDBJ whole genome shotgun (WGS) entry which is preliminary data.</text>
</comment>
<organism evidence="2">
    <name type="scientific">marine sediment metagenome</name>
    <dbReference type="NCBI Taxonomy" id="412755"/>
    <lineage>
        <taxon>unclassified sequences</taxon>
        <taxon>metagenomes</taxon>
        <taxon>ecological metagenomes</taxon>
    </lineage>
</organism>
<evidence type="ECO:0000256" key="1">
    <source>
        <dbReference type="SAM" id="MobiDB-lite"/>
    </source>
</evidence>
<dbReference type="AlphaFoldDB" id="A0A0F9NZF3"/>
<name>A0A0F9NZF3_9ZZZZ</name>
<sequence length="23" mass="2589">MINQSYMPRGARPPQNRAYIPAG</sequence>
<dbReference type="EMBL" id="LAZR01006166">
    <property type="protein sequence ID" value="KKM94220.1"/>
    <property type="molecule type" value="Genomic_DNA"/>
</dbReference>
<gene>
    <name evidence="2" type="ORF">LCGC14_1200390</name>
</gene>